<name>C4KG34_SACI6</name>
<feature type="domain" description="Transposase IS200-like" evidence="1">
    <location>
        <begin position="12"/>
        <end position="132"/>
    </location>
</feature>
<reference evidence="2 3" key="1">
    <citation type="journal article" date="2009" name="Proc. Natl. Acad. Sci. U.S.A.">
        <title>Biogeography of the Sulfolobus islandicus pan-genome.</title>
        <authorList>
            <person name="Reno M.L."/>
            <person name="Held N.L."/>
            <person name="Fields C.J."/>
            <person name="Burke P.V."/>
            <person name="Whitaker R.J."/>
        </authorList>
    </citation>
    <scope>NUCLEOTIDE SEQUENCE [LARGE SCALE GENOMIC DNA]</scope>
    <source>
        <strain evidence="3">M.16.4 / Kamchatka #3</strain>
    </source>
</reference>
<dbReference type="HOGENOM" id="CLU_101320_2_2_2"/>
<dbReference type="KEGG" id="sid:M164_0935"/>
<dbReference type="AlphaFoldDB" id="C4KG34"/>
<dbReference type="SUPFAM" id="SSF143422">
    <property type="entry name" value="Transposase IS200-like"/>
    <property type="match status" value="1"/>
</dbReference>
<evidence type="ECO:0000313" key="3">
    <source>
        <dbReference type="Proteomes" id="UP000001479"/>
    </source>
</evidence>
<dbReference type="PANTHER" id="PTHR33360">
    <property type="entry name" value="TRANSPOSASE FOR INSERTION SEQUENCE ELEMENT IS200"/>
    <property type="match status" value="1"/>
</dbReference>
<organism evidence="2 3">
    <name type="scientific">Saccharolobus islandicus (strain M.16.4 / Kamchatka #3)</name>
    <name type="common">Sulfolobus islandicus</name>
    <dbReference type="NCBI Taxonomy" id="426118"/>
    <lineage>
        <taxon>Archaea</taxon>
        <taxon>Thermoproteota</taxon>
        <taxon>Thermoprotei</taxon>
        <taxon>Sulfolobales</taxon>
        <taxon>Sulfolobaceae</taxon>
        <taxon>Saccharolobus</taxon>
    </lineage>
</organism>
<dbReference type="GO" id="GO:0006313">
    <property type="term" value="P:DNA transposition"/>
    <property type="evidence" value="ECO:0007669"/>
    <property type="project" value="InterPro"/>
</dbReference>
<dbReference type="NCBIfam" id="NF033573">
    <property type="entry name" value="transpos_IS200"/>
    <property type="match status" value="1"/>
</dbReference>
<dbReference type="SMART" id="SM01321">
    <property type="entry name" value="Y1_Tnp"/>
    <property type="match status" value="1"/>
</dbReference>
<dbReference type="GeneID" id="7941159"/>
<dbReference type="InterPro" id="IPR002686">
    <property type="entry name" value="Transposase_17"/>
</dbReference>
<evidence type="ECO:0000313" key="2">
    <source>
        <dbReference type="EMBL" id="ACR41548.1"/>
    </source>
</evidence>
<dbReference type="GO" id="GO:0003677">
    <property type="term" value="F:DNA binding"/>
    <property type="evidence" value="ECO:0007669"/>
    <property type="project" value="InterPro"/>
</dbReference>
<dbReference type="EMBL" id="CP001402">
    <property type="protein sequence ID" value="ACR41548.1"/>
    <property type="molecule type" value="Genomic_DNA"/>
</dbReference>
<dbReference type="GO" id="GO:0004803">
    <property type="term" value="F:transposase activity"/>
    <property type="evidence" value="ECO:0007669"/>
    <property type="project" value="InterPro"/>
</dbReference>
<proteinExistence type="predicted"/>
<gene>
    <name evidence="2" type="ordered locus">M164_0935</name>
</gene>
<dbReference type="Gene3D" id="3.30.70.1290">
    <property type="entry name" value="Transposase IS200-like"/>
    <property type="match status" value="1"/>
</dbReference>
<evidence type="ECO:0000259" key="1">
    <source>
        <dbReference type="SMART" id="SM01321"/>
    </source>
</evidence>
<dbReference type="PANTHER" id="PTHR33360:SF4">
    <property type="entry name" value="TRANSPOSASE IS200-LIKE PROTEIN"/>
    <property type="match status" value="1"/>
</dbReference>
<protein>
    <submittedName>
        <fullName evidence="2">Transposase IS200-family protein</fullName>
    </submittedName>
</protein>
<dbReference type="Proteomes" id="UP000001479">
    <property type="component" value="Chromosome"/>
</dbReference>
<dbReference type="InterPro" id="IPR036515">
    <property type="entry name" value="Transposase_17_sf"/>
</dbReference>
<accession>C4KG34</accession>
<dbReference type="RefSeq" id="WP_012735810.1">
    <property type="nucleotide sequence ID" value="NC_012726.1"/>
</dbReference>
<dbReference type="Pfam" id="PF01797">
    <property type="entry name" value="Y1_Tnp"/>
    <property type="match status" value="1"/>
</dbReference>
<sequence length="135" mass="16380">MRYRLDRESHSVYALYYHYVQVVKYRRKVFDNEDIINFLKEKIQEISKTFEVEVIDIGVDKDHFHMLFKAKPTLNIPKYINTIKTITSREIQRRFPQVKEKLWKEHFWSPSYFLATSGQVTLEVLKKYVESQGKE</sequence>